<evidence type="ECO:0000256" key="1">
    <source>
        <dbReference type="SAM" id="MobiDB-lite"/>
    </source>
</evidence>
<dbReference type="PANTHER" id="PTHR11102:SF160">
    <property type="entry name" value="ERAD-ASSOCIATED E3 UBIQUITIN-PROTEIN LIGASE COMPONENT HRD3"/>
    <property type="match status" value="1"/>
</dbReference>
<evidence type="ECO:0000313" key="2">
    <source>
        <dbReference type="EMBL" id="TLD69841.1"/>
    </source>
</evidence>
<protein>
    <submittedName>
        <fullName evidence="2">Sel1 repeat family protein</fullName>
    </submittedName>
</protein>
<reference evidence="2 3" key="1">
    <citation type="submission" date="2019-05" db="EMBL/GenBank/DDBJ databases">
        <title>Verrucobacter flavum gen. nov., sp. nov. a new member of the family Verrucomicrobiaceae.</title>
        <authorList>
            <person name="Szuroczki S."/>
            <person name="Abbaszade G."/>
            <person name="Szabo A."/>
            <person name="Felfoldi T."/>
            <person name="Schumann P."/>
            <person name="Boka K."/>
            <person name="Keki Z."/>
            <person name="Toumi M."/>
            <person name="Toth E."/>
        </authorList>
    </citation>
    <scope>NUCLEOTIDE SEQUENCE [LARGE SCALE GENOMIC DNA]</scope>
    <source>
        <strain evidence="2 3">MG-N-17</strain>
    </source>
</reference>
<dbReference type="Proteomes" id="UP000306196">
    <property type="component" value="Unassembled WGS sequence"/>
</dbReference>
<dbReference type="Pfam" id="PF08238">
    <property type="entry name" value="Sel1"/>
    <property type="match status" value="8"/>
</dbReference>
<dbReference type="OrthoDB" id="7056571at2"/>
<dbReference type="RefSeq" id="WP_138087299.1">
    <property type="nucleotide sequence ID" value="NZ_VAUV01000011.1"/>
</dbReference>
<feature type="compositionally biased region" description="Basic and acidic residues" evidence="1">
    <location>
        <begin position="531"/>
        <end position="543"/>
    </location>
</feature>
<dbReference type="PANTHER" id="PTHR11102">
    <property type="entry name" value="SEL-1-LIKE PROTEIN"/>
    <property type="match status" value="1"/>
</dbReference>
<dbReference type="SMART" id="SM00671">
    <property type="entry name" value="SEL1"/>
    <property type="match status" value="9"/>
</dbReference>
<dbReference type="AlphaFoldDB" id="A0A5R8KC22"/>
<dbReference type="InterPro" id="IPR011990">
    <property type="entry name" value="TPR-like_helical_dom_sf"/>
</dbReference>
<dbReference type="EMBL" id="VAUV01000011">
    <property type="protein sequence ID" value="TLD69841.1"/>
    <property type="molecule type" value="Genomic_DNA"/>
</dbReference>
<dbReference type="InterPro" id="IPR006597">
    <property type="entry name" value="Sel1-like"/>
</dbReference>
<dbReference type="Gene3D" id="1.25.40.10">
    <property type="entry name" value="Tetratricopeptide repeat domain"/>
    <property type="match status" value="4"/>
</dbReference>
<comment type="caution">
    <text evidence="2">The sequence shown here is derived from an EMBL/GenBank/DDBJ whole genome shotgun (WGS) entry which is preliminary data.</text>
</comment>
<name>A0A5R8KC22_9BACT</name>
<feature type="region of interest" description="Disordered" evidence="1">
    <location>
        <begin position="527"/>
        <end position="551"/>
    </location>
</feature>
<proteinExistence type="predicted"/>
<sequence length="551" mass="58650">MLHSLISVKLVAMAAALGLNTSEWKNPSPDMVAQVEKLEKALADIADTQKAEAVQTELNAAYTAIRELAEKGDKDAQYAMGLLSRQSNQEGAVEQSVRYFELAAKQGQLQAMNNYGTLLATSSRDQATQTEGVDMIKKAAEAGENSARRNMAQVLLRGMGGEKIDPAAAKKLLETAAAEKDADAAFDLSQFYGGQGGKESLDGEKAWEWLNKSAELGSASGLDTLGTLLFQGGKIGAKEIPADAKAAVAKFQSLAEKNNPVGLRKMAGVYQDGLGGVTKDFQKAVENYTKAAQGNDSLAQFVLANMFNNGVDLDPKDEKIDLPANAATALNLYRAAAQNNLPIASFNVGMFYEQGRTVDRDMTKAFTSFQQAAQAGVPLAMQKVGLYYLNGAGTLKDPIAAAGWFSRAAQAGLPEGHLNYAKLTEAGVNMAGDKATPFYTAADSYMQAADAPNAADGVRQEALLRLGNLYFRGVMVAKGEEPKPDYERAYIFFSQAADVDPKNEVAKGALAEVAGKLTQDQIKKANASIESMKKDREARRAKAEAAASPAP</sequence>
<accession>A0A5R8KC22</accession>
<evidence type="ECO:0000313" key="3">
    <source>
        <dbReference type="Proteomes" id="UP000306196"/>
    </source>
</evidence>
<organism evidence="2 3">
    <name type="scientific">Phragmitibacter flavus</name>
    <dbReference type="NCBI Taxonomy" id="2576071"/>
    <lineage>
        <taxon>Bacteria</taxon>
        <taxon>Pseudomonadati</taxon>
        <taxon>Verrucomicrobiota</taxon>
        <taxon>Verrucomicrobiia</taxon>
        <taxon>Verrucomicrobiales</taxon>
        <taxon>Verrucomicrobiaceae</taxon>
        <taxon>Phragmitibacter</taxon>
    </lineage>
</organism>
<keyword evidence="3" id="KW-1185">Reference proteome</keyword>
<gene>
    <name evidence="2" type="ORF">FEM03_16100</name>
</gene>
<dbReference type="SUPFAM" id="SSF81901">
    <property type="entry name" value="HCP-like"/>
    <property type="match status" value="3"/>
</dbReference>
<dbReference type="InterPro" id="IPR050767">
    <property type="entry name" value="Sel1_AlgK"/>
</dbReference>